<evidence type="ECO:0000256" key="5">
    <source>
        <dbReference type="ARBA" id="ARBA00023136"/>
    </source>
</evidence>
<feature type="transmembrane region" description="Helical" evidence="7">
    <location>
        <begin position="262"/>
        <end position="280"/>
    </location>
</feature>
<evidence type="ECO:0000256" key="6">
    <source>
        <dbReference type="ARBA" id="ARBA00038076"/>
    </source>
</evidence>
<dbReference type="Proteomes" id="UP000003244">
    <property type="component" value="Unassembled WGS sequence"/>
</dbReference>
<comment type="subcellular location">
    <subcellularLocation>
        <location evidence="1">Cell membrane</location>
        <topology evidence="1">Multi-pass membrane protein</topology>
    </subcellularLocation>
</comment>
<evidence type="ECO:0000256" key="4">
    <source>
        <dbReference type="ARBA" id="ARBA00022989"/>
    </source>
</evidence>
<feature type="transmembrane region" description="Helical" evidence="7">
    <location>
        <begin position="418"/>
        <end position="439"/>
    </location>
</feature>
<evidence type="ECO:0000313" key="10">
    <source>
        <dbReference type="Proteomes" id="UP000003244"/>
    </source>
</evidence>
<dbReference type="EMBL" id="ADGQ01000016">
    <property type="protein sequence ID" value="EFM65241.1"/>
    <property type="molecule type" value="Genomic_DNA"/>
</dbReference>
<accession>E0E1I7</accession>
<sequence>MKKVILNSIIKDYKSSLPTILIISFMICVVFSSLTAQYSQSYYVKKVIEDNTTRAQAEFFDIDYSQLEYVKSDNSIKSISVTKSFGKAFIENETSENLLEFNRDYFDNFNLNLVEGRFPTNKDEIILEKSILDKYNLKINDDLKLKGNKIVDSAKGEKECINYNVKSKIVGYYTYPRIVENLCKYQDIFISSKNGLNDVINNKYITYNGTISFKPGVNTINKSAELSYNINSSSDHIVPNSMFDELNQQITASSTLTNIDRITILIAAIIILNISILNSIESSKRQGLLRLLGCSKKKTIIIELLKSLIIYIVSCSLALMVSVFISRMLINSFDFTGSLIDSKKANVLFSVNLFVKVVEPLFIVYMATSLYSCKEILYKTPIQQYSKGQDYSSKLVKILRLRKLEHKILINNLLSEKLFIVSNIVILAFSGYMYLVNYYNTVPASVTNNELAFYEKVDFNVYREFNVNKNLVYFGKNDLNSIRNIEGIKGVYGVSSEDGYEYLNTNQLTTDYKQLHMINDNEIKGLRFDILSFDNNGINKFLVDNDFIENNASIGSESDIPNVLVYNQFYSIIQHENKNVIENLKKGDIIKISLPHYDINGDIQYKNHKVRVAGFLSKEWYIYSNTEQAIPDIVLLDRDFEKLVGRRGADSIYITLNKKNSINNVKNEIEKIYGDNLYVNIKTKADAFNDANKLVDSFKMRKVTISYFLLLMSSVNIIIGLVVSFVRNYNLYSIVNALGGNKRKLKRISLYEILVLIVPGLLIGILYCTIDAYKFYDFWKERALLKGLSIDIYFTVPYINILVYILLVFASGTIAYVLINRIIKAIKIN</sequence>
<feature type="transmembrane region" description="Helical" evidence="7">
    <location>
        <begin position="750"/>
        <end position="776"/>
    </location>
</feature>
<comment type="caution">
    <text evidence="9">The sequence shown here is derived from an EMBL/GenBank/DDBJ whole genome shotgun (WGS) entry which is preliminary data.</text>
</comment>
<dbReference type="AlphaFoldDB" id="E0E1I7"/>
<feature type="transmembrane region" description="Helical" evidence="7">
    <location>
        <begin position="707"/>
        <end position="729"/>
    </location>
</feature>
<dbReference type="eggNOG" id="COG0577">
    <property type="taxonomic scope" value="Bacteria"/>
</dbReference>
<keyword evidence="5 7" id="KW-0472">Membrane</keyword>
<name>E0E1I7_9FIRM</name>
<protein>
    <submittedName>
        <fullName evidence="9">Efflux ABC transporter, permease protein</fullName>
    </submittedName>
</protein>
<dbReference type="Pfam" id="PF02687">
    <property type="entry name" value="FtsX"/>
    <property type="match status" value="1"/>
</dbReference>
<reference evidence="9 10" key="1">
    <citation type="submission" date="2010-08" db="EMBL/GenBank/DDBJ databases">
        <authorList>
            <person name="Harkins D.M."/>
            <person name="Madupu R."/>
            <person name="Durkin A.S."/>
            <person name="Torralba M."/>
            <person name="Methe B."/>
            <person name="Sutton G.G."/>
            <person name="Nelson K.E."/>
        </authorList>
    </citation>
    <scope>NUCLEOTIDE SEQUENCE [LARGE SCALE GENOMIC DNA]</scope>
    <source>
        <strain evidence="9 10">DSM 17678</strain>
    </source>
</reference>
<dbReference type="InterPro" id="IPR050250">
    <property type="entry name" value="Macrolide_Exporter_MacB"/>
</dbReference>
<keyword evidence="2" id="KW-1003">Cell membrane</keyword>
<evidence type="ECO:0000256" key="7">
    <source>
        <dbReference type="SAM" id="Phobius"/>
    </source>
</evidence>
<evidence type="ECO:0000259" key="8">
    <source>
        <dbReference type="Pfam" id="PF02687"/>
    </source>
</evidence>
<keyword evidence="10" id="KW-1185">Reference proteome</keyword>
<proteinExistence type="inferred from homology"/>
<gene>
    <name evidence="9" type="ORF">HMPREF0634_0170</name>
</gene>
<dbReference type="STRING" id="596315.HMPREF0634_0170"/>
<feature type="domain" description="ABC3 transporter permease C-terminal" evidence="8">
    <location>
        <begin position="262"/>
        <end position="379"/>
    </location>
</feature>
<comment type="similarity">
    <text evidence="6">Belongs to the ABC-4 integral membrane protein family.</text>
</comment>
<feature type="transmembrane region" description="Helical" evidence="7">
    <location>
        <begin position="300"/>
        <end position="325"/>
    </location>
</feature>
<evidence type="ECO:0000256" key="2">
    <source>
        <dbReference type="ARBA" id="ARBA00022475"/>
    </source>
</evidence>
<feature type="transmembrane region" description="Helical" evidence="7">
    <location>
        <begin position="796"/>
        <end position="819"/>
    </location>
</feature>
<dbReference type="PANTHER" id="PTHR30572:SF4">
    <property type="entry name" value="ABC TRANSPORTER PERMEASE YTRF"/>
    <property type="match status" value="1"/>
</dbReference>
<organism evidence="9 10">
    <name type="scientific">Peptostreptococcus stomatis DSM 17678</name>
    <dbReference type="NCBI Taxonomy" id="596315"/>
    <lineage>
        <taxon>Bacteria</taxon>
        <taxon>Bacillati</taxon>
        <taxon>Bacillota</taxon>
        <taxon>Clostridia</taxon>
        <taxon>Peptostreptococcales</taxon>
        <taxon>Peptostreptococcaceae</taxon>
        <taxon>Peptostreptococcus</taxon>
    </lineage>
</organism>
<evidence type="ECO:0000313" key="9">
    <source>
        <dbReference type="EMBL" id="EFM65241.1"/>
    </source>
</evidence>
<evidence type="ECO:0000256" key="3">
    <source>
        <dbReference type="ARBA" id="ARBA00022692"/>
    </source>
</evidence>
<dbReference type="OrthoDB" id="1742974at2"/>
<feature type="transmembrane region" description="Helical" evidence="7">
    <location>
        <begin position="345"/>
        <end position="367"/>
    </location>
</feature>
<dbReference type="GO" id="GO:0022857">
    <property type="term" value="F:transmembrane transporter activity"/>
    <property type="evidence" value="ECO:0007669"/>
    <property type="project" value="TreeGrafter"/>
</dbReference>
<dbReference type="PANTHER" id="PTHR30572">
    <property type="entry name" value="MEMBRANE COMPONENT OF TRANSPORTER-RELATED"/>
    <property type="match status" value="1"/>
</dbReference>
<feature type="transmembrane region" description="Helical" evidence="7">
    <location>
        <begin position="20"/>
        <end position="38"/>
    </location>
</feature>
<dbReference type="RefSeq" id="WP_007788367.1">
    <property type="nucleotide sequence ID" value="NZ_ADGQ01000016.1"/>
</dbReference>
<evidence type="ECO:0000256" key="1">
    <source>
        <dbReference type="ARBA" id="ARBA00004651"/>
    </source>
</evidence>
<dbReference type="GO" id="GO:0005886">
    <property type="term" value="C:plasma membrane"/>
    <property type="evidence" value="ECO:0007669"/>
    <property type="project" value="UniProtKB-SubCell"/>
</dbReference>
<keyword evidence="3 7" id="KW-0812">Transmembrane</keyword>
<dbReference type="InterPro" id="IPR003838">
    <property type="entry name" value="ABC3_permease_C"/>
</dbReference>
<dbReference type="GeneID" id="84800054"/>
<keyword evidence="4 7" id="KW-1133">Transmembrane helix</keyword>